<name>A0A0J1HXF9_BACAN</name>
<dbReference type="AlphaFoldDB" id="A0A0J1HXF9"/>
<dbReference type="PATRIC" id="fig|1392.242.peg.5716"/>
<evidence type="ECO:0000313" key="2">
    <source>
        <dbReference type="EMBL" id="KLV18376.1"/>
    </source>
</evidence>
<feature type="coiled-coil region" evidence="1">
    <location>
        <begin position="58"/>
        <end position="113"/>
    </location>
</feature>
<dbReference type="Proteomes" id="UP000035904">
    <property type="component" value="Unassembled WGS sequence"/>
</dbReference>
<reference evidence="2 3" key="1">
    <citation type="submission" date="2015-05" db="EMBL/GenBank/DDBJ databases">
        <title>Whole genome sequence and identification of bacterial endophytes from Costus igneus.</title>
        <authorList>
            <person name="Lee Y.P."/>
            <person name="Gan H.M."/>
            <person name="Eng W."/>
            <person name="Wheatley M.S."/>
            <person name="Caraballo A."/>
            <person name="Polter S."/>
            <person name="Savka M.A."/>
            <person name="Hudson A.O."/>
        </authorList>
    </citation>
    <scope>NUCLEOTIDE SEQUENCE [LARGE SCALE GENOMIC DNA]</scope>
    <source>
        <strain evidence="2 3">RIT375</strain>
    </source>
</reference>
<protein>
    <submittedName>
        <fullName evidence="2">Viral A-type inclusion protein</fullName>
    </submittedName>
</protein>
<accession>A0A0J1HXF9</accession>
<organism evidence="2 3">
    <name type="scientific">Bacillus anthracis</name>
    <name type="common">anthrax bacterium</name>
    <dbReference type="NCBI Taxonomy" id="1392"/>
    <lineage>
        <taxon>Bacteria</taxon>
        <taxon>Bacillati</taxon>
        <taxon>Bacillota</taxon>
        <taxon>Bacilli</taxon>
        <taxon>Bacillales</taxon>
        <taxon>Bacillaceae</taxon>
        <taxon>Bacillus</taxon>
        <taxon>Bacillus cereus group</taxon>
    </lineage>
</organism>
<feature type="coiled-coil region" evidence="1">
    <location>
        <begin position="142"/>
        <end position="169"/>
    </location>
</feature>
<comment type="caution">
    <text evidence="2">The sequence shown here is derived from an EMBL/GenBank/DDBJ whole genome shotgun (WGS) entry which is preliminary data.</text>
</comment>
<proteinExistence type="predicted"/>
<evidence type="ECO:0000256" key="1">
    <source>
        <dbReference type="SAM" id="Coils"/>
    </source>
</evidence>
<dbReference type="RefSeq" id="WP_016121679.1">
    <property type="nucleotide sequence ID" value="NZ_LDPG01000007.1"/>
</dbReference>
<dbReference type="EMBL" id="LDPG01000007">
    <property type="protein sequence ID" value="KLV18376.1"/>
    <property type="molecule type" value="Genomic_DNA"/>
</dbReference>
<gene>
    <name evidence="2" type="ORF">ABW01_13435</name>
</gene>
<sequence>MGMKAAKALGRKAAIGMLKNRLKTTEKSKHTLEELQQKYYTCLQKGSNEELTDPHDYIDALVEYIQILQNQLDNEKNKRKEDKKILTRTKNDLEQKKQKIQELHQREAKQKKIISDMKIVEHNTYKEVANLQTQLTQKDKLLHESTQNEKILLNKLEQLQKTIKNTSKLKPRKPNKMDLITQLNNRIKNLEIDLKNATPNESYFKHKYQQELLVRTSVQKELTAFKRKYNDSLKYIEKFEDLLTGLLALPKKNSNEKEISPRNMENEKRVVVFGTVERNDNNIFFRDSRNIQYKINWSESIHYVKFGIPTKVMISNEAAVILEQYPKITNSASPATIRKFVTSKRSSNQKTKESILVEKLSDYKVLLIGSASQINKNGKLTQYLAKCGLQVKLIDPFEESVNRISACNARFDAIIIFTGHIPHSVWDHVSKQDDRVEEIWSIKEKDVLTRIKYIVTHKCRLAAN</sequence>
<keyword evidence="1" id="KW-0175">Coiled coil</keyword>
<evidence type="ECO:0000313" key="3">
    <source>
        <dbReference type="Proteomes" id="UP000035904"/>
    </source>
</evidence>